<sequence>MDLTMLNDSWYTTFPLDDFQSVLRMICDELMKMALAAWTLCLVLFSTVSVTGRLSECALNMAIKEPAPKACPRQLTAFKAFYNNRWVRTTFTAIVAMLLLGMYVKTVVRPVYLLVAGSVLTAVWLSGYLLVTLLTIFVRWGKVFL</sequence>
<feature type="transmembrane region" description="Helical" evidence="1">
    <location>
        <begin position="86"/>
        <end position="104"/>
    </location>
</feature>
<keyword evidence="1" id="KW-0812">Transmembrane</keyword>
<dbReference type="EMBL" id="CARXXK010000002">
    <property type="protein sequence ID" value="CAI6357061.1"/>
    <property type="molecule type" value="Genomic_DNA"/>
</dbReference>
<feature type="transmembrane region" description="Helical" evidence="1">
    <location>
        <begin position="33"/>
        <end position="52"/>
    </location>
</feature>
<proteinExistence type="predicted"/>
<reference evidence="2 3" key="1">
    <citation type="submission" date="2023-01" db="EMBL/GenBank/DDBJ databases">
        <authorList>
            <person name="Whitehead M."/>
        </authorList>
    </citation>
    <scope>NUCLEOTIDE SEQUENCE [LARGE SCALE GENOMIC DNA]</scope>
</reference>
<protein>
    <submittedName>
        <fullName evidence="2">Uncharacterized protein</fullName>
    </submittedName>
</protein>
<dbReference type="Proteomes" id="UP001160148">
    <property type="component" value="Unassembled WGS sequence"/>
</dbReference>
<keyword evidence="1" id="KW-1133">Transmembrane helix</keyword>
<feature type="transmembrane region" description="Helical" evidence="1">
    <location>
        <begin position="111"/>
        <end position="138"/>
    </location>
</feature>
<organism evidence="2 3">
    <name type="scientific">Macrosiphum euphorbiae</name>
    <name type="common">potato aphid</name>
    <dbReference type="NCBI Taxonomy" id="13131"/>
    <lineage>
        <taxon>Eukaryota</taxon>
        <taxon>Metazoa</taxon>
        <taxon>Ecdysozoa</taxon>
        <taxon>Arthropoda</taxon>
        <taxon>Hexapoda</taxon>
        <taxon>Insecta</taxon>
        <taxon>Pterygota</taxon>
        <taxon>Neoptera</taxon>
        <taxon>Paraneoptera</taxon>
        <taxon>Hemiptera</taxon>
        <taxon>Sternorrhyncha</taxon>
        <taxon>Aphidomorpha</taxon>
        <taxon>Aphidoidea</taxon>
        <taxon>Aphididae</taxon>
        <taxon>Macrosiphini</taxon>
        <taxon>Macrosiphum</taxon>
    </lineage>
</organism>
<gene>
    <name evidence="2" type="ORF">MEUPH1_LOCUS12730</name>
</gene>
<name>A0AAV0WMH8_9HEMI</name>
<evidence type="ECO:0000313" key="2">
    <source>
        <dbReference type="EMBL" id="CAI6357061.1"/>
    </source>
</evidence>
<comment type="caution">
    <text evidence="2">The sequence shown here is derived from an EMBL/GenBank/DDBJ whole genome shotgun (WGS) entry which is preliminary data.</text>
</comment>
<evidence type="ECO:0000313" key="3">
    <source>
        <dbReference type="Proteomes" id="UP001160148"/>
    </source>
</evidence>
<accession>A0AAV0WMH8</accession>
<evidence type="ECO:0000256" key="1">
    <source>
        <dbReference type="SAM" id="Phobius"/>
    </source>
</evidence>
<dbReference type="AlphaFoldDB" id="A0AAV0WMH8"/>
<keyword evidence="1" id="KW-0472">Membrane</keyword>
<keyword evidence="3" id="KW-1185">Reference proteome</keyword>